<sequence>MSTHRCLSLGVIGCYVVAIYAGAVTQGGACSLNGTRLDTGTHRMLTDCADKYFCSDSTNGTGTCVPRQCRRDEFPYGYDHKETLPPLCARETFCPDEGSGCTSLRAVGQPCQLNRDEQCASPPNWHSAQPLESHATNGSICLQGICMYANATAGSPCVLENTTYTEVDSNARQVVINIIRDNCRSGFFCHPTDMVCEHAVDNGLPCVTNRNCRSHNCGAGLCADSIGTPFKVPAWQIVLTALLLIGAMTSTCLCLTLLHKRHRLERDQETREYYYEQISLRQSIIALHAAAANKYGYKEDVL</sequence>
<evidence type="ECO:0000313" key="1">
    <source>
        <dbReference type="EMBL" id="KAH7924225.1"/>
    </source>
</evidence>
<protein>
    <submittedName>
        <fullName evidence="1">Uncharacterized protein</fullName>
    </submittedName>
</protein>
<reference evidence="1" key="1">
    <citation type="journal article" date="2021" name="New Phytol.">
        <title>Evolutionary innovations through gain and loss of genes in the ectomycorrhizal Boletales.</title>
        <authorList>
            <person name="Wu G."/>
            <person name="Miyauchi S."/>
            <person name="Morin E."/>
            <person name="Kuo A."/>
            <person name="Drula E."/>
            <person name="Varga T."/>
            <person name="Kohler A."/>
            <person name="Feng B."/>
            <person name="Cao Y."/>
            <person name="Lipzen A."/>
            <person name="Daum C."/>
            <person name="Hundley H."/>
            <person name="Pangilinan J."/>
            <person name="Johnson J."/>
            <person name="Barry K."/>
            <person name="LaButti K."/>
            <person name="Ng V."/>
            <person name="Ahrendt S."/>
            <person name="Min B."/>
            <person name="Choi I.G."/>
            <person name="Park H."/>
            <person name="Plett J.M."/>
            <person name="Magnuson J."/>
            <person name="Spatafora J.W."/>
            <person name="Nagy L.G."/>
            <person name="Henrissat B."/>
            <person name="Grigoriev I.V."/>
            <person name="Yang Z.L."/>
            <person name="Xu J."/>
            <person name="Martin F.M."/>
        </authorList>
    </citation>
    <scope>NUCLEOTIDE SEQUENCE</scope>
    <source>
        <strain evidence="1">KUC20120723A-06</strain>
    </source>
</reference>
<dbReference type="EMBL" id="MU266430">
    <property type="protein sequence ID" value="KAH7924225.1"/>
    <property type="molecule type" value="Genomic_DNA"/>
</dbReference>
<evidence type="ECO:0000313" key="2">
    <source>
        <dbReference type="Proteomes" id="UP000790709"/>
    </source>
</evidence>
<gene>
    <name evidence="1" type="ORF">BV22DRAFT_1067208</name>
</gene>
<feature type="non-terminal residue" evidence="1">
    <location>
        <position position="1"/>
    </location>
</feature>
<keyword evidence="2" id="KW-1185">Reference proteome</keyword>
<comment type="caution">
    <text evidence="1">The sequence shown here is derived from an EMBL/GenBank/DDBJ whole genome shotgun (WGS) entry which is preliminary data.</text>
</comment>
<name>A0ACB8BEI6_9AGAM</name>
<accession>A0ACB8BEI6</accession>
<organism evidence="1 2">
    <name type="scientific">Leucogyrophana mollusca</name>
    <dbReference type="NCBI Taxonomy" id="85980"/>
    <lineage>
        <taxon>Eukaryota</taxon>
        <taxon>Fungi</taxon>
        <taxon>Dikarya</taxon>
        <taxon>Basidiomycota</taxon>
        <taxon>Agaricomycotina</taxon>
        <taxon>Agaricomycetes</taxon>
        <taxon>Agaricomycetidae</taxon>
        <taxon>Boletales</taxon>
        <taxon>Boletales incertae sedis</taxon>
        <taxon>Leucogyrophana</taxon>
    </lineage>
</organism>
<proteinExistence type="predicted"/>
<dbReference type="Proteomes" id="UP000790709">
    <property type="component" value="Unassembled WGS sequence"/>
</dbReference>